<comment type="caution">
    <text evidence="2">The sequence shown here is derived from an EMBL/GenBank/DDBJ whole genome shotgun (WGS) entry which is preliminary data.</text>
</comment>
<gene>
    <name evidence="2" type="ORF">GCM10022407_22080</name>
</gene>
<protein>
    <recommendedName>
        <fullName evidence="4">Lipoprotein</fullName>
    </recommendedName>
</protein>
<dbReference type="EMBL" id="BAABDI010000014">
    <property type="protein sequence ID" value="GAA3976217.1"/>
    <property type="molecule type" value="Genomic_DNA"/>
</dbReference>
<sequence length="194" mass="20717">MKPRTSALLLTSLLGLSQCIMPEAVAPVETLPDATQTGANTAGCRVDDLIWLPGYDYIDFMGARPISARWSKSPATGGHGLSLLLSKSIKGPQVHDRTHVSLFVPDITRPGTFVLDQAANPQFGSTNPAYGGFTFSRAFPNQQLLTGPGAPGRLVVTRLDTISRVVSGTFEFSARQATTGTSVRVTEGRFDCSF</sequence>
<feature type="signal peptide" evidence="1">
    <location>
        <begin position="1"/>
        <end position="26"/>
    </location>
</feature>
<dbReference type="RefSeq" id="WP_345124177.1">
    <property type="nucleotide sequence ID" value="NZ_BAABDI010000014.1"/>
</dbReference>
<evidence type="ECO:0008006" key="4">
    <source>
        <dbReference type="Google" id="ProtNLM"/>
    </source>
</evidence>
<evidence type="ECO:0000313" key="2">
    <source>
        <dbReference type="EMBL" id="GAA3976217.1"/>
    </source>
</evidence>
<evidence type="ECO:0000313" key="3">
    <source>
        <dbReference type="Proteomes" id="UP001501556"/>
    </source>
</evidence>
<keyword evidence="3" id="KW-1185">Reference proteome</keyword>
<proteinExistence type="predicted"/>
<accession>A0ABP7Q4C3</accession>
<name>A0ABP7Q4C3_9BACT</name>
<evidence type="ECO:0000256" key="1">
    <source>
        <dbReference type="SAM" id="SignalP"/>
    </source>
</evidence>
<organism evidence="2 3">
    <name type="scientific">Hymenobacter antarcticus</name>
    <dbReference type="NCBI Taxonomy" id="486270"/>
    <lineage>
        <taxon>Bacteria</taxon>
        <taxon>Pseudomonadati</taxon>
        <taxon>Bacteroidota</taxon>
        <taxon>Cytophagia</taxon>
        <taxon>Cytophagales</taxon>
        <taxon>Hymenobacteraceae</taxon>
        <taxon>Hymenobacter</taxon>
    </lineage>
</organism>
<keyword evidence="1" id="KW-0732">Signal</keyword>
<dbReference type="Proteomes" id="UP001501556">
    <property type="component" value="Unassembled WGS sequence"/>
</dbReference>
<feature type="chain" id="PRO_5045825039" description="Lipoprotein" evidence="1">
    <location>
        <begin position="27"/>
        <end position="194"/>
    </location>
</feature>
<reference evidence="3" key="1">
    <citation type="journal article" date="2019" name="Int. J. Syst. Evol. Microbiol.">
        <title>The Global Catalogue of Microorganisms (GCM) 10K type strain sequencing project: providing services to taxonomists for standard genome sequencing and annotation.</title>
        <authorList>
            <consortium name="The Broad Institute Genomics Platform"/>
            <consortium name="The Broad Institute Genome Sequencing Center for Infectious Disease"/>
            <person name="Wu L."/>
            <person name="Ma J."/>
        </authorList>
    </citation>
    <scope>NUCLEOTIDE SEQUENCE [LARGE SCALE GENOMIC DNA]</scope>
    <source>
        <strain evidence="3">JCM 17217</strain>
    </source>
</reference>